<evidence type="ECO:0000256" key="1">
    <source>
        <dbReference type="ARBA" id="ARBA00011040"/>
    </source>
</evidence>
<dbReference type="NCBIfam" id="TIGR00345">
    <property type="entry name" value="GET3_arsA_TRC40"/>
    <property type="match status" value="1"/>
</dbReference>
<name>A0AAE6X038_9STAP</name>
<dbReference type="InterPro" id="IPR016300">
    <property type="entry name" value="ATPase_ArsA/GET3"/>
</dbReference>
<feature type="domain" description="ArsA/GET3 Anion-transporting ATPase-like" evidence="2">
    <location>
        <begin position="18"/>
        <end position="298"/>
    </location>
</feature>
<evidence type="ECO:0000259" key="2">
    <source>
        <dbReference type="Pfam" id="PF02374"/>
    </source>
</evidence>
<dbReference type="GO" id="GO:0015446">
    <property type="term" value="F:ATPase-coupled arsenite transmembrane transporter activity"/>
    <property type="evidence" value="ECO:0007669"/>
    <property type="project" value="InterPro"/>
</dbReference>
<sequence>MLGVVYVERLNLDEIELTKYLFFTGKGGVGKTSLSSSIAVNLADQGKRIALVSTDPASNLQDIFNMSLTNELTQVPALPNLYVANFEPVKAAEAYKQSVIEPYIGVLPEFAIKNMEEQLSGSCTVEVAAFNEFTSFLTNETLADEYDHIIFDTAPTGHTLRMLELPEAWSSYLESATHEASCLGQLSGLGEQQSTYFAAVERLKNEKETTMIFVARGDKYSLLEAKRAMHELNALQINHHLLIINGLINHAESELAKEKRNASDRALQQFESLMKKVPTFYVELKPYNVMGLGAMRHLFSEYEHIESSEELKLTDDYMHLELLVDELVQEEKRYIFTMGKGGVGKTTVASLIAEKLVARNKKVLLATTDPANQWHDKHELNHLTIKYIDPKQALADYEAEVLHNADQLTQEQIDYIKEDLRSPCTEEIAFFRAFSNFIADTAHDVVVIDTAPTGHTLLLLDASQSYHKEIERSTNEVPQSVSMLLPKILDNALTEMIIVTLAEPTPVKEAMRLKEDLERASIKQNRWVVNNTIANYDVHDALFSHKIMNERKVINDLLQDKLSVTLLPYDPKLI</sequence>
<organism evidence="3 4">
    <name type="scientific">Macrococcoides canis</name>
    <dbReference type="NCBI Taxonomy" id="1855823"/>
    <lineage>
        <taxon>Bacteria</taxon>
        <taxon>Bacillati</taxon>
        <taxon>Bacillota</taxon>
        <taxon>Bacilli</taxon>
        <taxon>Bacillales</taxon>
        <taxon>Staphylococcaceae</taxon>
        <taxon>Macrococcoides</taxon>
    </lineage>
</organism>
<proteinExistence type="inferred from homology"/>
<dbReference type="GO" id="GO:0016887">
    <property type="term" value="F:ATP hydrolysis activity"/>
    <property type="evidence" value="ECO:0007669"/>
    <property type="project" value="InterPro"/>
</dbReference>
<dbReference type="NCBIfam" id="TIGR04291">
    <property type="entry name" value="arsen_driv_ArsA"/>
    <property type="match status" value="1"/>
</dbReference>
<accession>A0AAE6X038</accession>
<dbReference type="PANTHER" id="PTHR10803">
    <property type="entry name" value="ARSENICAL PUMP-DRIVING ATPASE ARSENITE-TRANSLOCATING ATPASE"/>
    <property type="match status" value="1"/>
</dbReference>
<dbReference type="PIRSF" id="PIRSF001327">
    <property type="entry name" value="Arsenical_pump-driving_ATPase"/>
    <property type="match status" value="1"/>
</dbReference>
<gene>
    <name evidence="3" type="primary">arsA</name>
    <name evidence="3" type="ORF">GTN30_02300</name>
</gene>
<dbReference type="InterPro" id="IPR027417">
    <property type="entry name" value="P-loop_NTPase"/>
</dbReference>
<dbReference type="InterPro" id="IPR025723">
    <property type="entry name" value="ArsA/GET3_ATPase-like"/>
</dbReference>
<dbReference type="Proteomes" id="UP000501122">
    <property type="component" value="Chromosome"/>
</dbReference>
<dbReference type="CDD" id="cd02035">
    <property type="entry name" value="ArsA"/>
    <property type="match status" value="2"/>
</dbReference>
<comment type="similarity">
    <text evidence="1">Belongs to the arsA ATPase family.</text>
</comment>
<dbReference type="SUPFAM" id="SSF52540">
    <property type="entry name" value="P-loop containing nucleoside triphosphate hydrolases"/>
    <property type="match status" value="2"/>
</dbReference>
<reference evidence="3" key="1">
    <citation type="journal article" date="2020" name="Antimicrob. Agents Chemother.">
        <title>The novel macrolide resistance genes mef(D), msr(F) and msr(H) are present on resistance islands in Macrococcus canis, Macrococcus caseolyticus and Staphylococcus aureus.</title>
        <authorList>
            <person name="Schwendener S."/>
            <person name="Dona V."/>
            <person name="Perreten V."/>
        </authorList>
    </citation>
    <scope>NUCLEOTIDE SEQUENCE</scope>
    <source>
        <strain evidence="3">Epi0076A</strain>
    </source>
</reference>
<feature type="domain" description="ArsA/GET3 Anion-transporting ATPase-like" evidence="2">
    <location>
        <begin position="333"/>
        <end position="475"/>
    </location>
</feature>
<dbReference type="AlphaFoldDB" id="A0AAE6X038"/>
<dbReference type="Pfam" id="PF02374">
    <property type="entry name" value="ArsA_ATPase"/>
    <property type="match status" value="2"/>
</dbReference>
<dbReference type="Gene3D" id="3.40.50.300">
    <property type="entry name" value="P-loop containing nucleotide triphosphate hydrolases"/>
    <property type="match status" value="2"/>
</dbReference>
<dbReference type="EMBL" id="CP047363">
    <property type="protein sequence ID" value="QIH77498.1"/>
    <property type="molecule type" value="Genomic_DNA"/>
</dbReference>
<dbReference type="GO" id="GO:0005524">
    <property type="term" value="F:ATP binding"/>
    <property type="evidence" value="ECO:0007669"/>
    <property type="project" value="InterPro"/>
</dbReference>
<dbReference type="PANTHER" id="PTHR10803:SF3">
    <property type="entry name" value="ATPASE GET3"/>
    <property type="match status" value="1"/>
</dbReference>
<evidence type="ECO:0000313" key="4">
    <source>
        <dbReference type="Proteomes" id="UP000501122"/>
    </source>
</evidence>
<dbReference type="InterPro" id="IPR027541">
    <property type="entry name" value="Ars_ATPase"/>
</dbReference>
<protein>
    <submittedName>
        <fullName evidence="3">Arsenical pump-driving ATPase</fullName>
    </submittedName>
</protein>
<evidence type="ECO:0000313" key="3">
    <source>
        <dbReference type="EMBL" id="QIH77498.1"/>
    </source>
</evidence>